<feature type="transmembrane region" description="Helical" evidence="1">
    <location>
        <begin position="105"/>
        <end position="124"/>
    </location>
</feature>
<feature type="transmembrane region" description="Helical" evidence="1">
    <location>
        <begin position="159"/>
        <end position="176"/>
    </location>
</feature>
<dbReference type="EMBL" id="JACIDJ010000001">
    <property type="protein sequence ID" value="MBB3897583.1"/>
    <property type="molecule type" value="Genomic_DNA"/>
</dbReference>
<evidence type="ECO:0008006" key="4">
    <source>
        <dbReference type="Google" id="ProtNLM"/>
    </source>
</evidence>
<evidence type="ECO:0000313" key="2">
    <source>
        <dbReference type="EMBL" id="MBB3897583.1"/>
    </source>
</evidence>
<reference evidence="2 3" key="1">
    <citation type="submission" date="2020-08" db="EMBL/GenBank/DDBJ databases">
        <title>Genomic Encyclopedia of Type Strains, Phase IV (KMG-IV): sequencing the most valuable type-strain genomes for metagenomic binning, comparative biology and taxonomic classification.</title>
        <authorList>
            <person name="Goeker M."/>
        </authorList>
    </citation>
    <scope>NUCLEOTIDE SEQUENCE [LARGE SCALE GENOMIC DNA]</scope>
    <source>
        <strain evidence="2 3">DSM 19979</strain>
    </source>
</reference>
<keyword evidence="3" id="KW-1185">Reference proteome</keyword>
<dbReference type="AlphaFoldDB" id="A0A840AAN7"/>
<feature type="transmembrane region" description="Helical" evidence="1">
    <location>
        <begin position="220"/>
        <end position="241"/>
    </location>
</feature>
<proteinExistence type="predicted"/>
<keyword evidence="1" id="KW-0812">Transmembrane</keyword>
<comment type="caution">
    <text evidence="2">The sequence shown here is derived from an EMBL/GenBank/DDBJ whole genome shotgun (WGS) entry which is preliminary data.</text>
</comment>
<name>A0A840AAN7_9PROT</name>
<gene>
    <name evidence="2" type="ORF">GGQ83_001009</name>
</gene>
<sequence>MFSQPWALAAGAAGLLSALFALFAMRGMPFGGLLMWVAPLPILAAGAAFGGRVAGAATGLAAAVVLLGSSLLGMGMYLVMFGLPAALIAITALPPGKGRMVLSTPLALLGLWPTAVLLLVALFVTDLEGAMRSAVEMGVARMGVDMPEAMMDQVARVKAAAAGLWLALLLLGNGLLAQRFVERRGLALAALPPVDDLRLPGWYAPLPLVALVLWTVSDGVLALSALLLLLLPFFLLGVLGVHRRLRNRPGRRAFLTGFYLLMLLFLQLMAPLMVGVGLFDQFRRRPAPPNP</sequence>
<evidence type="ECO:0000313" key="3">
    <source>
        <dbReference type="Proteomes" id="UP000553193"/>
    </source>
</evidence>
<feature type="transmembrane region" description="Helical" evidence="1">
    <location>
        <begin position="60"/>
        <end position="93"/>
    </location>
</feature>
<keyword evidence="1" id="KW-1133">Transmembrane helix</keyword>
<feature type="transmembrane region" description="Helical" evidence="1">
    <location>
        <begin position="253"/>
        <end position="279"/>
    </location>
</feature>
<organism evidence="2 3">
    <name type="scientific">Roseococcus suduntuyensis</name>
    <dbReference type="NCBI Taxonomy" id="455361"/>
    <lineage>
        <taxon>Bacteria</taxon>
        <taxon>Pseudomonadati</taxon>
        <taxon>Pseudomonadota</taxon>
        <taxon>Alphaproteobacteria</taxon>
        <taxon>Acetobacterales</taxon>
        <taxon>Roseomonadaceae</taxon>
        <taxon>Roseococcus</taxon>
    </lineage>
</organism>
<evidence type="ECO:0000256" key="1">
    <source>
        <dbReference type="SAM" id="Phobius"/>
    </source>
</evidence>
<accession>A0A840AAN7</accession>
<dbReference type="RefSeq" id="WP_184382520.1">
    <property type="nucleotide sequence ID" value="NZ_JACIDJ010000001.1"/>
</dbReference>
<dbReference type="Proteomes" id="UP000553193">
    <property type="component" value="Unassembled WGS sequence"/>
</dbReference>
<keyword evidence="1" id="KW-0472">Membrane</keyword>
<feature type="transmembrane region" description="Helical" evidence="1">
    <location>
        <begin position="6"/>
        <end position="25"/>
    </location>
</feature>
<feature type="transmembrane region" description="Helical" evidence="1">
    <location>
        <begin position="32"/>
        <end position="54"/>
    </location>
</feature>
<protein>
    <recommendedName>
        <fullName evidence="4">DUF2232 domain-containing protein</fullName>
    </recommendedName>
</protein>